<keyword evidence="13" id="KW-1185">Reference proteome</keyword>
<dbReference type="FunFam" id="1.10.3470.10:FF:000001">
    <property type="entry name" value="Vitamin B12 ABC transporter permease BtuC"/>
    <property type="match status" value="1"/>
</dbReference>
<evidence type="ECO:0000256" key="6">
    <source>
        <dbReference type="ARBA" id="ARBA00022989"/>
    </source>
</evidence>
<dbReference type="SUPFAM" id="SSF81345">
    <property type="entry name" value="ABC transporter involved in vitamin B12 uptake, BtuC"/>
    <property type="match status" value="1"/>
</dbReference>
<evidence type="ECO:0000256" key="10">
    <source>
        <dbReference type="ARBA" id="ARBA00071366"/>
    </source>
</evidence>
<evidence type="ECO:0000256" key="9">
    <source>
        <dbReference type="ARBA" id="ARBA00064420"/>
    </source>
</evidence>
<dbReference type="InterPro" id="IPR037294">
    <property type="entry name" value="ABC_BtuC-like"/>
</dbReference>
<feature type="transmembrane region" description="Helical" evidence="11">
    <location>
        <begin position="334"/>
        <end position="359"/>
    </location>
</feature>
<evidence type="ECO:0000256" key="8">
    <source>
        <dbReference type="ARBA" id="ARBA00053891"/>
    </source>
</evidence>
<dbReference type="GeneID" id="65098090"/>
<dbReference type="Proteomes" id="UP000680656">
    <property type="component" value="Chromosome"/>
</dbReference>
<evidence type="ECO:0000256" key="11">
    <source>
        <dbReference type="SAM" id="Phobius"/>
    </source>
</evidence>
<comment type="function">
    <text evidence="8">Required for corrinoid utilization. Probably part of the ABC transporter complex BtuCDF involved in cobalamin (vitamin B12) import. Probably involved in the translocation of the substrate across the membrane.</text>
</comment>
<evidence type="ECO:0000256" key="7">
    <source>
        <dbReference type="ARBA" id="ARBA00023136"/>
    </source>
</evidence>
<organism evidence="12 13">
    <name type="scientific">Methanospirillum purgamenti</name>
    <dbReference type="NCBI Taxonomy" id="2834276"/>
    <lineage>
        <taxon>Archaea</taxon>
        <taxon>Methanobacteriati</taxon>
        <taxon>Methanobacteriota</taxon>
        <taxon>Stenosarchaea group</taxon>
        <taxon>Methanomicrobia</taxon>
        <taxon>Methanomicrobiales</taxon>
        <taxon>Methanospirillaceae</taxon>
        <taxon>Methanospirillum</taxon>
    </lineage>
</organism>
<evidence type="ECO:0000256" key="4">
    <source>
        <dbReference type="ARBA" id="ARBA00022475"/>
    </source>
</evidence>
<comment type="similarity">
    <text evidence="2">Belongs to the binding-protein-dependent transport system permease family. FecCD subfamily.</text>
</comment>
<gene>
    <name evidence="12" type="ORF">KHC33_12860</name>
</gene>
<dbReference type="GO" id="GO:0005886">
    <property type="term" value="C:plasma membrane"/>
    <property type="evidence" value="ECO:0007669"/>
    <property type="project" value="UniProtKB-SubCell"/>
</dbReference>
<comment type="subcellular location">
    <subcellularLocation>
        <location evidence="1">Cell membrane</location>
        <topology evidence="1">Multi-pass membrane protein</topology>
    </subcellularLocation>
</comment>
<feature type="transmembrane region" description="Helical" evidence="11">
    <location>
        <begin position="123"/>
        <end position="146"/>
    </location>
</feature>
<evidence type="ECO:0000313" key="12">
    <source>
        <dbReference type="EMBL" id="QVV88211.1"/>
    </source>
</evidence>
<feature type="transmembrane region" description="Helical" evidence="11">
    <location>
        <begin position="182"/>
        <end position="203"/>
    </location>
</feature>
<evidence type="ECO:0000256" key="5">
    <source>
        <dbReference type="ARBA" id="ARBA00022692"/>
    </source>
</evidence>
<dbReference type="RefSeq" id="WP_214419028.1">
    <property type="nucleotide sequence ID" value="NZ_CP075546.1"/>
</dbReference>
<evidence type="ECO:0000313" key="13">
    <source>
        <dbReference type="Proteomes" id="UP000680656"/>
    </source>
</evidence>
<dbReference type="GO" id="GO:0022857">
    <property type="term" value="F:transmembrane transporter activity"/>
    <property type="evidence" value="ECO:0007669"/>
    <property type="project" value="InterPro"/>
</dbReference>
<sequence>MKSIAHLHKTDKTNSPVASDIRNQFLQKLVKRSYFILGSLFIIIFLVGYAAVLGSANLSILEVYQTIFAKFVPGFESTSSLYNAIIWEIRLPRIVMAIMAGAALALTGAVMQGVLQNPLAEPFTLGISSAAASGAAIAIVTGAGIIGGHYLIIGNAFIFAMGATIVVYLLAQFRGMTPESMILAGIAIMFFLNAITSIVQYIGTPDQVEAVVFWMMGNLGKSTWTTIASTSILFIVVVPILIYKANDINIIGSGDETAKSLGINVERSRIICMILSGLITAGYTAFIGIIGFVGLIAPHVTRMIIGGDNRYVIPGSALVGSIILLGADTLGRTIISPVILPVGVMTAVLGVPFFLFLFLKGKKKMW</sequence>
<dbReference type="KEGG" id="mrtj:KHC33_12860"/>
<proteinExistence type="inferred from homology"/>
<dbReference type="Pfam" id="PF01032">
    <property type="entry name" value="FecCD"/>
    <property type="match status" value="1"/>
</dbReference>
<evidence type="ECO:0000256" key="1">
    <source>
        <dbReference type="ARBA" id="ARBA00004651"/>
    </source>
</evidence>
<reference evidence="12 13" key="1">
    <citation type="submission" date="2021-05" db="EMBL/GenBank/DDBJ databases">
        <title>A novel Methanospirillum isolate from a pyrite-forming mixed culture.</title>
        <authorList>
            <person name="Bunk B."/>
            <person name="Sproer C."/>
            <person name="Spring S."/>
            <person name="Pester M."/>
        </authorList>
    </citation>
    <scope>NUCLEOTIDE SEQUENCE [LARGE SCALE GENOMIC DNA]</scope>
    <source>
        <strain evidence="12 13">J.3.6.1-F.2.7.3</strain>
    </source>
</reference>
<dbReference type="PANTHER" id="PTHR30472">
    <property type="entry name" value="FERRIC ENTEROBACTIN TRANSPORT SYSTEM PERMEASE PROTEIN"/>
    <property type="match status" value="1"/>
</dbReference>
<feature type="transmembrane region" description="Helical" evidence="11">
    <location>
        <begin position="91"/>
        <end position="111"/>
    </location>
</feature>
<dbReference type="EMBL" id="CP075546">
    <property type="protein sequence ID" value="QVV88211.1"/>
    <property type="molecule type" value="Genomic_DNA"/>
</dbReference>
<dbReference type="GO" id="GO:0033214">
    <property type="term" value="P:siderophore-iron import into cell"/>
    <property type="evidence" value="ECO:0007669"/>
    <property type="project" value="TreeGrafter"/>
</dbReference>
<keyword evidence="7 11" id="KW-0472">Membrane</keyword>
<comment type="subunit">
    <text evidence="9">The complex is composed of two ATP-binding proteins (BtuD), two transmembrane proteins (BtuC) and a solute-binding protein (BtuF).</text>
</comment>
<protein>
    <recommendedName>
        <fullName evidence="10">Cobalamin import system permease protein BtuC</fullName>
    </recommendedName>
</protein>
<evidence type="ECO:0000256" key="2">
    <source>
        <dbReference type="ARBA" id="ARBA00007935"/>
    </source>
</evidence>
<dbReference type="InterPro" id="IPR000522">
    <property type="entry name" value="ABC_transptr_permease_BtuC"/>
</dbReference>
<accession>A0A8E7AZ99</accession>
<feature type="transmembrane region" description="Helical" evidence="11">
    <location>
        <begin position="34"/>
        <end position="52"/>
    </location>
</feature>
<evidence type="ECO:0000256" key="3">
    <source>
        <dbReference type="ARBA" id="ARBA00022448"/>
    </source>
</evidence>
<feature type="transmembrane region" description="Helical" evidence="11">
    <location>
        <begin position="223"/>
        <end position="243"/>
    </location>
</feature>
<dbReference type="CDD" id="cd06550">
    <property type="entry name" value="TM_ABC_iron-siderophores_like"/>
    <property type="match status" value="1"/>
</dbReference>
<keyword evidence="6 11" id="KW-1133">Transmembrane helix</keyword>
<dbReference type="PANTHER" id="PTHR30472:SF25">
    <property type="entry name" value="ABC TRANSPORTER PERMEASE PROTEIN MJ0876-RELATED"/>
    <property type="match status" value="1"/>
</dbReference>
<keyword evidence="5 11" id="KW-0812">Transmembrane</keyword>
<keyword evidence="4" id="KW-1003">Cell membrane</keyword>
<keyword evidence="3" id="KW-0813">Transport</keyword>
<dbReference type="AlphaFoldDB" id="A0A8E7AZ99"/>
<feature type="transmembrane region" description="Helical" evidence="11">
    <location>
        <begin position="152"/>
        <end position="170"/>
    </location>
</feature>
<dbReference type="Gene3D" id="1.10.3470.10">
    <property type="entry name" value="ABC transporter involved in vitamin B12 uptake, BtuC"/>
    <property type="match status" value="1"/>
</dbReference>
<feature type="transmembrane region" description="Helical" evidence="11">
    <location>
        <begin position="270"/>
        <end position="297"/>
    </location>
</feature>
<name>A0A8E7AZ99_9EURY</name>